<organism evidence="5 6">
    <name type="scientific">Rosa chinensis</name>
    <name type="common">China rose</name>
    <dbReference type="NCBI Taxonomy" id="74649"/>
    <lineage>
        <taxon>Eukaryota</taxon>
        <taxon>Viridiplantae</taxon>
        <taxon>Streptophyta</taxon>
        <taxon>Embryophyta</taxon>
        <taxon>Tracheophyta</taxon>
        <taxon>Spermatophyta</taxon>
        <taxon>Magnoliopsida</taxon>
        <taxon>eudicotyledons</taxon>
        <taxon>Gunneridae</taxon>
        <taxon>Pentapetalae</taxon>
        <taxon>rosids</taxon>
        <taxon>fabids</taxon>
        <taxon>Rosales</taxon>
        <taxon>Rosaceae</taxon>
        <taxon>Rosoideae</taxon>
        <taxon>Rosoideae incertae sedis</taxon>
        <taxon>Rosa</taxon>
    </lineage>
</organism>
<name>A0A2P6PSZ9_ROSCH</name>
<dbReference type="InterPro" id="IPR051058">
    <property type="entry name" value="GDSL_Est/Lipase"/>
</dbReference>
<evidence type="ECO:0000256" key="2">
    <source>
        <dbReference type="ARBA" id="ARBA00022801"/>
    </source>
</evidence>
<gene>
    <name evidence="5" type="ORF">RchiOBHm_Chr6g0279511</name>
</gene>
<keyword evidence="6" id="KW-1185">Reference proteome</keyword>
<dbReference type="Pfam" id="PF00657">
    <property type="entry name" value="Lipase_GDSL"/>
    <property type="match status" value="2"/>
</dbReference>
<dbReference type="Proteomes" id="UP000238479">
    <property type="component" value="Chromosome 6"/>
</dbReference>
<accession>A0A2P6PSZ9</accession>
<dbReference type="EC" id="3.1.1.3" evidence="5"/>
<dbReference type="InterPro" id="IPR035669">
    <property type="entry name" value="SGNH_plant_lipase-like"/>
</dbReference>
<evidence type="ECO:0000256" key="1">
    <source>
        <dbReference type="ARBA" id="ARBA00008668"/>
    </source>
</evidence>
<dbReference type="InterPro" id="IPR036514">
    <property type="entry name" value="SGNH_hydro_sf"/>
</dbReference>
<evidence type="ECO:0000256" key="3">
    <source>
        <dbReference type="ARBA" id="ARBA00022963"/>
    </source>
</evidence>
<proteinExistence type="inferred from homology"/>
<dbReference type="PANTHER" id="PTHR45648:SF17">
    <property type="entry name" value="GDSL ESTERASE_LIPASE"/>
    <property type="match status" value="1"/>
</dbReference>
<dbReference type="PANTHER" id="PTHR45648">
    <property type="entry name" value="GDSL LIPASE/ACYLHYDROLASE FAMILY PROTEIN (AFU_ORTHOLOGUE AFUA_4G14700)"/>
    <property type="match status" value="1"/>
</dbReference>
<keyword evidence="3" id="KW-0443">Lipid metabolism</keyword>
<dbReference type="GO" id="GO:0004806">
    <property type="term" value="F:triacylglycerol lipase activity"/>
    <property type="evidence" value="ECO:0007669"/>
    <property type="project" value="UniProtKB-EC"/>
</dbReference>
<comment type="caution">
    <text evidence="5">The sequence shown here is derived from an EMBL/GenBank/DDBJ whole genome shotgun (WGS) entry which is preliminary data.</text>
</comment>
<keyword evidence="2 5" id="KW-0378">Hydrolase</keyword>
<evidence type="ECO:0000313" key="5">
    <source>
        <dbReference type="EMBL" id="PRQ25065.1"/>
    </source>
</evidence>
<dbReference type="EMBL" id="PDCK01000044">
    <property type="protein sequence ID" value="PRQ25065.1"/>
    <property type="molecule type" value="Genomic_DNA"/>
</dbReference>
<dbReference type="GO" id="GO:0016042">
    <property type="term" value="P:lipid catabolic process"/>
    <property type="evidence" value="ECO:0007669"/>
    <property type="project" value="UniProtKB-KW"/>
</dbReference>
<evidence type="ECO:0000256" key="4">
    <source>
        <dbReference type="SAM" id="SignalP"/>
    </source>
</evidence>
<dbReference type="AlphaFoldDB" id="A0A2P6PSZ9"/>
<dbReference type="FunFam" id="3.40.50.1110:FF:000003">
    <property type="entry name" value="GDSL esterase/lipase APG"/>
    <property type="match status" value="1"/>
</dbReference>
<dbReference type="CDD" id="cd01837">
    <property type="entry name" value="SGNH_plant_lipase_like"/>
    <property type="match status" value="2"/>
</dbReference>
<dbReference type="OMA" id="CHEWVPM"/>
<evidence type="ECO:0000313" key="6">
    <source>
        <dbReference type="Proteomes" id="UP000238479"/>
    </source>
</evidence>
<sequence length="693" mass="75221">MENKWVLPLALSLFITVLSLAAAAKPVLPPVFIFGDSTADVGTNNFLPASKARADFPPNGIDFPGTSKPTGRFSNGLNSADFLARYFGYKRSPSPFLSLKTTSLQKKKFNGINFASGGSGLLDTTGQTMASHFLGEQLTLMKFGTGNIPFGASFKNQKKFISLTEQIQQFSSVKNNLTALMGSVATEKFLKDSLIFISTGSNDLFGYYHSKSSIPKEKFLSSLEVAYENHLKTLYNLGARKFGIISIAPIGCCPSQRIFNATGGCLEELNDNAIAFHSRLDALLCKLSSEYKGMKYSLGNSYEMTINVIQNPLPFNFTQVAAACCGTGKLNAENFCKRGANLCLNRDQYLFWDRFHPTQAASKLAAIALYSVLLSLVIAVLNLAEAAVPAIFILGDSTADVGTNNFLPGSMARADFPYNGIDFCNSTPTGRFSNGLNTADFLGFSFASGGSGLFDTTGQRMTKNCIPLAEQIQQFSSVRSNLTALMGPVATETYLSKSLFFISIGSNDIFEYYSSNSSIPKEQFLSSLVLAYENHLKTLLNLGARKLGIISVAPIGCCPSQRFFNATGGCIEELNDHAKAFHSKLDVLMHKLSSEFEGLKYSLGNAFEMTINVIQNPLAFNFTQVAAACCGTGKLNAENFCKPDANLCSNRDQYLFWDRFHPTQAAYKLAAVTLYGGGPQFVTPINFAQLAEA</sequence>
<dbReference type="SUPFAM" id="SSF52266">
    <property type="entry name" value="SGNH hydrolase"/>
    <property type="match status" value="1"/>
</dbReference>
<dbReference type="InterPro" id="IPR001087">
    <property type="entry name" value="GDSL"/>
</dbReference>
<reference evidence="5 6" key="1">
    <citation type="journal article" date="2018" name="Nat. Genet.">
        <title>The Rosa genome provides new insights in the design of modern roses.</title>
        <authorList>
            <person name="Bendahmane M."/>
        </authorList>
    </citation>
    <scope>NUCLEOTIDE SEQUENCE [LARGE SCALE GENOMIC DNA]</scope>
    <source>
        <strain evidence="6">cv. Old Blush</strain>
    </source>
</reference>
<feature type="signal peptide" evidence="4">
    <location>
        <begin position="1"/>
        <end position="23"/>
    </location>
</feature>
<keyword evidence="3" id="KW-0442">Lipid degradation</keyword>
<comment type="similarity">
    <text evidence="1">Belongs to the 'GDSL' lipolytic enzyme family.</text>
</comment>
<protein>
    <submittedName>
        <fullName evidence="5">Putative triacylglycerol lipase</fullName>
        <ecNumber evidence="5">3.1.1.3</ecNumber>
    </submittedName>
</protein>
<dbReference type="Gramene" id="PRQ25065">
    <property type="protein sequence ID" value="PRQ25065"/>
    <property type="gene ID" value="RchiOBHm_Chr6g0279511"/>
</dbReference>
<dbReference type="Gene3D" id="3.40.50.1110">
    <property type="entry name" value="SGNH hydrolase"/>
    <property type="match status" value="2"/>
</dbReference>
<feature type="chain" id="PRO_5015175143" evidence="4">
    <location>
        <begin position="24"/>
        <end position="693"/>
    </location>
</feature>
<keyword evidence="4" id="KW-0732">Signal</keyword>